<dbReference type="EMBL" id="JARXRN010000016">
    <property type="protein sequence ID" value="MDH5829522.1"/>
    <property type="molecule type" value="Genomic_DNA"/>
</dbReference>
<dbReference type="Proteomes" id="UP001156831">
    <property type="component" value="Unassembled WGS sequence"/>
</dbReference>
<evidence type="ECO:0000313" key="4">
    <source>
        <dbReference type="Proteomes" id="UP001156831"/>
    </source>
</evidence>
<feature type="compositionally biased region" description="Pro residues" evidence="1">
    <location>
        <begin position="98"/>
        <end position="110"/>
    </location>
</feature>
<feature type="region of interest" description="Disordered" evidence="1">
    <location>
        <begin position="98"/>
        <end position="136"/>
    </location>
</feature>
<evidence type="ECO:0000313" key="3">
    <source>
        <dbReference type="EMBL" id="MDH5829522.1"/>
    </source>
</evidence>
<gene>
    <name evidence="3" type="ORF">QFW80_03185</name>
</gene>
<proteinExistence type="predicted"/>
<keyword evidence="4" id="KW-1185">Reference proteome</keyword>
<keyword evidence="2" id="KW-0812">Transmembrane</keyword>
<name>A0ABT6JFR5_9GAMM</name>
<keyword evidence="2" id="KW-1133">Transmembrane helix</keyword>
<comment type="caution">
    <text evidence="3">The sequence shown here is derived from an EMBL/GenBank/DDBJ whole genome shotgun (WGS) entry which is preliminary data.</text>
</comment>
<accession>A0ABT6JFR5</accession>
<protein>
    <recommendedName>
        <fullName evidence="5">CvpA family protein</fullName>
    </recommendedName>
</protein>
<dbReference type="RefSeq" id="WP_280599701.1">
    <property type="nucleotide sequence ID" value="NZ_JARXRN010000016.1"/>
</dbReference>
<sequence length="136" mass="14376">MSWLGLVLLVLGAYLAYKLVGALLKIVFFVLALVGAYWFLAPHMGWPTVSELVYVLGPDFGGRRIEEVLQPSSVAGEVAGRVADQVVDGVIERVVAPEPSPEVAPLPEPEAAPGSGPGPLEEPLPSAPETDPQPIR</sequence>
<keyword evidence="2" id="KW-0472">Membrane</keyword>
<organism evidence="3 4">
    <name type="scientific">Luteimonas rhizosphaericola</name>
    <dbReference type="NCBI Taxonomy" id="3042024"/>
    <lineage>
        <taxon>Bacteria</taxon>
        <taxon>Pseudomonadati</taxon>
        <taxon>Pseudomonadota</taxon>
        <taxon>Gammaproteobacteria</taxon>
        <taxon>Lysobacterales</taxon>
        <taxon>Lysobacteraceae</taxon>
        <taxon>Luteimonas</taxon>
    </lineage>
</organism>
<reference evidence="3 4" key="1">
    <citation type="submission" date="2023-04" db="EMBL/GenBank/DDBJ databases">
        <title>Luteimonas sp. M1R5S18.</title>
        <authorList>
            <person name="Sun J.-Q."/>
        </authorList>
    </citation>
    <scope>NUCLEOTIDE SEQUENCE [LARGE SCALE GENOMIC DNA]</scope>
    <source>
        <strain evidence="3 4">M1R5S18</strain>
    </source>
</reference>
<evidence type="ECO:0008006" key="5">
    <source>
        <dbReference type="Google" id="ProtNLM"/>
    </source>
</evidence>
<feature type="transmembrane region" description="Helical" evidence="2">
    <location>
        <begin position="22"/>
        <end position="40"/>
    </location>
</feature>
<evidence type="ECO:0000256" key="2">
    <source>
        <dbReference type="SAM" id="Phobius"/>
    </source>
</evidence>
<evidence type="ECO:0000256" key="1">
    <source>
        <dbReference type="SAM" id="MobiDB-lite"/>
    </source>
</evidence>